<dbReference type="EMBL" id="MUXE01000015">
    <property type="protein sequence ID" value="PUE63716.1"/>
    <property type="molecule type" value="Genomic_DNA"/>
</dbReference>
<dbReference type="InterPro" id="IPR005467">
    <property type="entry name" value="His_kinase_dom"/>
</dbReference>
<dbReference type="SMART" id="SM00387">
    <property type="entry name" value="HATPase_c"/>
    <property type="match status" value="1"/>
</dbReference>
<evidence type="ECO:0000256" key="3">
    <source>
        <dbReference type="ARBA" id="ARBA00012438"/>
    </source>
</evidence>
<name>A0A363CX99_9BACT</name>
<proteinExistence type="predicted"/>
<accession>A0A363CX99</accession>
<dbReference type="SMART" id="SM01049">
    <property type="entry name" value="Cache_2"/>
    <property type="match status" value="2"/>
</dbReference>
<dbReference type="SUPFAM" id="SSF47384">
    <property type="entry name" value="Homodimeric domain of signal transducing histidine kinase"/>
    <property type="match status" value="1"/>
</dbReference>
<evidence type="ECO:0000256" key="5">
    <source>
        <dbReference type="ARBA" id="ARBA00022553"/>
    </source>
</evidence>
<dbReference type="CDD" id="cd00082">
    <property type="entry name" value="HisKA"/>
    <property type="match status" value="1"/>
</dbReference>
<keyword evidence="12" id="KW-1185">Reference proteome</keyword>
<keyword evidence="11" id="KW-0418">Kinase</keyword>
<protein>
    <recommendedName>
        <fullName evidence="3">histidine kinase</fullName>
        <ecNumber evidence="3">2.7.13.3</ecNumber>
    </recommendedName>
</protein>
<evidence type="ECO:0000256" key="4">
    <source>
        <dbReference type="ARBA" id="ARBA00022475"/>
    </source>
</evidence>
<dbReference type="InterPro" id="IPR003594">
    <property type="entry name" value="HATPase_dom"/>
</dbReference>
<evidence type="ECO:0000256" key="7">
    <source>
        <dbReference type="ARBA" id="ARBA00022989"/>
    </source>
</evidence>
<dbReference type="AlphaFoldDB" id="A0A363CX99"/>
<dbReference type="Gene3D" id="3.30.565.10">
    <property type="entry name" value="Histidine kinase-like ATPase, C-terminal domain"/>
    <property type="match status" value="1"/>
</dbReference>
<dbReference type="RefSeq" id="WP_108560223.1">
    <property type="nucleotide sequence ID" value="NZ_MUXE01000015.1"/>
</dbReference>
<evidence type="ECO:0000256" key="1">
    <source>
        <dbReference type="ARBA" id="ARBA00000085"/>
    </source>
</evidence>
<dbReference type="InterPro" id="IPR036890">
    <property type="entry name" value="HATPase_C_sf"/>
</dbReference>
<keyword evidence="6 9" id="KW-0812">Transmembrane</keyword>
<comment type="subcellular location">
    <subcellularLocation>
        <location evidence="2">Cell membrane</location>
        <topology evidence="2">Multi-pass membrane protein</topology>
    </subcellularLocation>
</comment>
<gene>
    <name evidence="11" type="ORF">B0174_09860</name>
</gene>
<dbReference type="InterPro" id="IPR033480">
    <property type="entry name" value="sCache_2"/>
</dbReference>
<evidence type="ECO:0000313" key="11">
    <source>
        <dbReference type="EMBL" id="PUE63716.1"/>
    </source>
</evidence>
<comment type="caution">
    <text evidence="11">The sequence shown here is derived from an EMBL/GenBank/DDBJ whole genome shotgun (WGS) entry which is preliminary data.</text>
</comment>
<keyword evidence="8 9" id="KW-0472">Membrane</keyword>
<evidence type="ECO:0000259" key="10">
    <source>
        <dbReference type="PROSITE" id="PS50109"/>
    </source>
</evidence>
<evidence type="ECO:0000313" key="12">
    <source>
        <dbReference type="Proteomes" id="UP000251135"/>
    </source>
</evidence>
<keyword evidence="5" id="KW-0597">Phosphoprotein</keyword>
<evidence type="ECO:0000256" key="2">
    <source>
        <dbReference type="ARBA" id="ARBA00004651"/>
    </source>
</evidence>
<keyword evidence="11" id="KW-0808">Transferase</keyword>
<feature type="domain" description="Histidine kinase" evidence="10">
    <location>
        <begin position="409"/>
        <end position="633"/>
    </location>
</feature>
<sequence>MKIEKEQQFLKIIKFTPSIFVILISFCVILFLYFENKSTFNQEKKDIEQRYILENKELIKEEVNRVYDFIEHLQKTTEIELKKSVKSRVYEAHAIATGIYEKYKDTKTKEEIFQLIKVALHNIRFNDGRGYFFMDDIYGNKLSHPVDVSIEGKNFLEYTDPKGYKLFHAIVNTIKEKTERFDEYYWYKPNTNKEIARKISFYKYFEPLNIAIGTGEYVDDFEKGIQQEALDDISLLKYSKAGYIFIIDYDKVYLSHVNKNFIGKKPEEILDVNNIDKTTNELVSIAKAGDGYLTYLQYKKPDLDLPVTKTAYIRGYENWKWAIGTGFYEDDVNLEISETKKRLDEKYENYIKNILVIGAILLIILLIISKYVSTFLENKFKQYKKELNKQQMILHQQSKMAAMGEMIGNIAHQWRQPLSTITTASSGMVLQKEMGILTDDFFFEASKKINSSAQYLSKTIDDFRNFFSPNKEKTKFFLKNTFAITLDLISVQFSTKDITIIKNIEDIELLGYENELIQALINIFNNSRDELVKKSVEEEKYIFIDVYKNNKNQVYIIIKDNAGGIKEEYLNKIFEPYFTTKHKSQGTGIGLYMTEEIITKHLNGHLSVKNKEFVYNNKKYVGAQFRIILNINDDKE</sequence>
<organism evidence="11 12">
    <name type="scientific">Arcobacter caeni</name>
    <dbReference type="NCBI Taxonomy" id="1912877"/>
    <lineage>
        <taxon>Bacteria</taxon>
        <taxon>Pseudomonadati</taxon>
        <taxon>Campylobacterota</taxon>
        <taxon>Epsilonproteobacteria</taxon>
        <taxon>Campylobacterales</taxon>
        <taxon>Arcobacteraceae</taxon>
        <taxon>Arcobacter</taxon>
    </lineage>
</organism>
<dbReference type="Gene3D" id="1.10.287.130">
    <property type="match status" value="1"/>
</dbReference>
<dbReference type="PRINTS" id="PR00344">
    <property type="entry name" value="BCTRLSENSOR"/>
</dbReference>
<dbReference type="OrthoDB" id="5348736at2"/>
<comment type="catalytic activity">
    <reaction evidence="1">
        <text>ATP + protein L-histidine = ADP + protein N-phospho-L-histidine.</text>
        <dbReference type="EC" id="2.7.13.3"/>
    </reaction>
</comment>
<dbReference type="Proteomes" id="UP000251135">
    <property type="component" value="Unassembled WGS sequence"/>
</dbReference>
<dbReference type="PANTHER" id="PTHR43065">
    <property type="entry name" value="SENSOR HISTIDINE KINASE"/>
    <property type="match status" value="1"/>
</dbReference>
<keyword evidence="7 9" id="KW-1133">Transmembrane helix</keyword>
<dbReference type="InterPro" id="IPR004010">
    <property type="entry name" value="Double_Cache_2"/>
</dbReference>
<evidence type="ECO:0000256" key="6">
    <source>
        <dbReference type="ARBA" id="ARBA00022692"/>
    </source>
</evidence>
<dbReference type="Pfam" id="PF02518">
    <property type="entry name" value="HATPase_c"/>
    <property type="match status" value="1"/>
</dbReference>
<dbReference type="Gene3D" id="3.30.450.20">
    <property type="entry name" value="PAS domain"/>
    <property type="match status" value="2"/>
</dbReference>
<reference evidence="11 12" key="1">
    <citation type="submission" date="2017-02" db="EMBL/GenBank/DDBJ databases">
        <title>Arcobacter caeni sp. nov, a new Arcobacter species isolated from reclaimed water.</title>
        <authorList>
            <person name="Figueras M.J."/>
            <person name="Perez-Cataluna A."/>
            <person name="Salas-Masso N."/>
        </authorList>
    </citation>
    <scope>NUCLEOTIDE SEQUENCE [LARGE SCALE GENOMIC DNA]</scope>
    <source>
        <strain evidence="11 12">RW17-10</strain>
    </source>
</reference>
<dbReference type="InterPro" id="IPR004358">
    <property type="entry name" value="Sig_transdc_His_kin-like_C"/>
</dbReference>
<feature type="transmembrane region" description="Helical" evidence="9">
    <location>
        <begin position="12"/>
        <end position="34"/>
    </location>
</feature>
<dbReference type="Pfam" id="PF08269">
    <property type="entry name" value="dCache_2"/>
    <property type="match status" value="1"/>
</dbReference>
<evidence type="ECO:0000256" key="8">
    <source>
        <dbReference type="ARBA" id="ARBA00023136"/>
    </source>
</evidence>
<dbReference type="PROSITE" id="PS50109">
    <property type="entry name" value="HIS_KIN"/>
    <property type="match status" value="1"/>
</dbReference>
<evidence type="ECO:0000256" key="9">
    <source>
        <dbReference type="SAM" id="Phobius"/>
    </source>
</evidence>
<dbReference type="PANTHER" id="PTHR43065:SF42">
    <property type="entry name" value="TWO-COMPONENT SENSOR PPRA"/>
    <property type="match status" value="1"/>
</dbReference>
<dbReference type="GO" id="GO:0005886">
    <property type="term" value="C:plasma membrane"/>
    <property type="evidence" value="ECO:0007669"/>
    <property type="project" value="UniProtKB-SubCell"/>
</dbReference>
<keyword evidence="4" id="KW-1003">Cell membrane</keyword>
<dbReference type="InterPro" id="IPR003661">
    <property type="entry name" value="HisK_dim/P_dom"/>
</dbReference>
<feature type="transmembrane region" description="Helical" evidence="9">
    <location>
        <begin position="350"/>
        <end position="372"/>
    </location>
</feature>
<dbReference type="InterPro" id="IPR036097">
    <property type="entry name" value="HisK_dim/P_sf"/>
</dbReference>
<dbReference type="SUPFAM" id="SSF55874">
    <property type="entry name" value="ATPase domain of HSP90 chaperone/DNA topoisomerase II/histidine kinase"/>
    <property type="match status" value="1"/>
</dbReference>
<dbReference type="Pfam" id="PF00512">
    <property type="entry name" value="HisKA"/>
    <property type="match status" value="1"/>
</dbReference>
<dbReference type="GO" id="GO:0000155">
    <property type="term" value="F:phosphorelay sensor kinase activity"/>
    <property type="evidence" value="ECO:0007669"/>
    <property type="project" value="InterPro"/>
</dbReference>
<dbReference type="EC" id="2.7.13.3" evidence="3"/>